<gene>
    <name evidence="5" type="ORF">HLV38_04365</name>
</gene>
<keyword evidence="2" id="KW-0378">Hydrolase</keyword>
<dbReference type="Pfam" id="PF12705">
    <property type="entry name" value="PDDEXK_1"/>
    <property type="match status" value="1"/>
</dbReference>
<protein>
    <submittedName>
        <fullName evidence="5">PD-(D/E)XK nuclease family protein</fullName>
    </submittedName>
</protein>
<dbReference type="RefSeq" id="WP_173164566.1">
    <property type="nucleotide sequence ID" value="NZ_CP053716.1"/>
</dbReference>
<dbReference type="AlphaFoldDB" id="A0A6M8J1F1"/>
<accession>A0A6M8J1F1</accession>
<keyword evidence="2" id="KW-0547">Nucleotide-binding</keyword>
<feature type="domain" description="PD-(D/E)XK endonuclease-like" evidence="4">
    <location>
        <begin position="643"/>
        <end position="932"/>
    </location>
</feature>
<organism evidence="5 6">
    <name type="scientific">Berryella wangjianweii</name>
    <dbReference type="NCBI Taxonomy" id="2734634"/>
    <lineage>
        <taxon>Bacteria</taxon>
        <taxon>Bacillati</taxon>
        <taxon>Actinomycetota</taxon>
        <taxon>Coriobacteriia</taxon>
        <taxon>Eggerthellales</taxon>
        <taxon>Eggerthellaceae</taxon>
        <taxon>Berryella</taxon>
    </lineage>
</organism>
<proteinExistence type="predicted"/>
<keyword evidence="3" id="KW-0234">DNA repair</keyword>
<keyword evidence="6" id="KW-1185">Reference proteome</keyword>
<evidence type="ECO:0000256" key="2">
    <source>
        <dbReference type="ARBA" id="ARBA00022806"/>
    </source>
</evidence>
<dbReference type="EMBL" id="CP053716">
    <property type="protein sequence ID" value="QKF07437.1"/>
    <property type="molecule type" value="Genomic_DNA"/>
</dbReference>
<evidence type="ECO:0000256" key="3">
    <source>
        <dbReference type="ARBA" id="ARBA00023204"/>
    </source>
</evidence>
<name>A0A6M8J1F1_9ACTN</name>
<dbReference type="GO" id="GO:0004386">
    <property type="term" value="F:helicase activity"/>
    <property type="evidence" value="ECO:0007669"/>
    <property type="project" value="UniProtKB-KW"/>
</dbReference>
<dbReference type="KEGG" id="bwa:HLV38_04365"/>
<reference evidence="6" key="1">
    <citation type="submission" date="2020-05" db="EMBL/GenBank/DDBJ databases">
        <title>Novel species in genus Nocardioides.</title>
        <authorList>
            <person name="Zhang G."/>
        </authorList>
    </citation>
    <scope>NUCLEOTIDE SEQUENCE [LARGE SCALE GENOMIC DNA]</scope>
    <source>
        <strain evidence="6">zg-1050</strain>
    </source>
</reference>
<keyword evidence="2" id="KW-0067">ATP-binding</keyword>
<evidence type="ECO:0000256" key="1">
    <source>
        <dbReference type="ARBA" id="ARBA00022763"/>
    </source>
</evidence>
<evidence type="ECO:0000313" key="5">
    <source>
        <dbReference type="EMBL" id="QKF07437.1"/>
    </source>
</evidence>
<evidence type="ECO:0000259" key="4">
    <source>
        <dbReference type="Pfam" id="PF12705"/>
    </source>
</evidence>
<dbReference type="InterPro" id="IPR011335">
    <property type="entry name" value="Restrct_endonuc-II-like"/>
</dbReference>
<dbReference type="GO" id="GO:0006281">
    <property type="term" value="P:DNA repair"/>
    <property type="evidence" value="ECO:0007669"/>
    <property type="project" value="UniProtKB-KW"/>
</dbReference>
<dbReference type="InterPro" id="IPR011604">
    <property type="entry name" value="PDDEXK-like_dom_sf"/>
</dbReference>
<dbReference type="InterPro" id="IPR038726">
    <property type="entry name" value="PDDEXK_AddAB-type"/>
</dbReference>
<keyword evidence="1" id="KW-0227">DNA damage</keyword>
<evidence type="ECO:0000313" key="6">
    <source>
        <dbReference type="Proteomes" id="UP000503297"/>
    </source>
</evidence>
<dbReference type="Proteomes" id="UP000503297">
    <property type="component" value="Chromosome"/>
</dbReference>
<dbReference type="Gene3D" id="3.90.320.10">
    <property type="match status" value="1"/>
</dbReference>
<sequence length="938" mass="100349">MAAQVVLLASGAEVDRFRQMGADDPQSLFGVEVTTFPRWIEGLWARYGDGRAIVGRVQRRMLLTRLVRERREAVLADGLACARQRGATSGSAEDDAASGGRLADAAAIGDPPSGDIAWSPGFVRFADRVLQVAAGLPALEDLVARGGASASGSDWPDNQGLIVDLLRQYAAELRGAGLVEGGEAAQWLAVNAPCAFPAGLRVRHAGGTPLTWHEQAFFERLPHVRLQVDPLQGADVLAPVRAGVRLSFAFPAGAYARPALLAQTIERLAPDHDVVVACADPVGLFEALAPGLQRPCFAQGARPYRRTSFGGALIALHEAIAKPGLSDAERLVLLCDVLRSPFAGLSQKAARSVEQQVRGDRLTRFDDVLAEVRAASELFSQLEEVATQPGADVLLGVFEDRARRMTGRGGHWVADELAAIAATRQTCYAAYQGACTVEDCIGTLREATVSVARSAGEGLTAPTVRIMGRTAAACLPPSAVHTVIACGFEQASLPLGGADDAVTLFLERCGLTSPDDPLAAQRRMVQGLEAAARCNLVVERLLRDESADEAYPAAVFEELVDAYRDDPTNVDELRNEHRLPACLDQRAFDRGEDLLVENECRGPRLEAVALANSCEREPDDPLHAAAVSQLRAVGRLDGGLIPSPSALEAYVECPRKWLITRGFRTDGLDEGFGPAERGTFAHRVLELLYSRLAERGVPRIVPAGVDEAASLLREAAAEVEAEQAALKPGSRLAARTLFERKEVHGLVESMVRHLPDEAALLPRFRPLHLEYQISRESPVSYAGGLLAGRIDRIDVDDQGNAVVIDYKSSVSDEHSVGFWRAHQTGKVQALVYARAVERALGLNVVGSLYVRAVKAAGPVVAGALDPRFAGPADLPGSKADAVMCDMEGPLSFRGLVDEVEQRVAYALECLRAGDVAPRPSWSGVCASCPLSSCPRREN</sequence>
<keyword evidence="2" id="KW-0347">Helicase</keyword>
<dbReference type="SUPFAM" id="SSF52980">
    <property type="entry name" value="Restriction endonuclease-like"/>
    <property type="match status" value="1"/>
</dbReference>